<dbReference type="Gene3D" id="3.60.60.10">
    <property type="entry name" value="Penicillin V Acylase, Chain A"/>
    <property type="match status" value="1"/>
</dbReference>
<gene>
    <name evidence="2" type="ORF">FOS08_22995</name>
</gene>
<dbReference type="RefSeq" id="WP_003204650.1">
    <property type="nucleotide sequence ID" value="NZ_CM000743.1"/>
</dbReference>
<evidence type="ECO:0000313" key="3">
    <source>
        <dbReference type="Proteomes" id="UP001248134"/>
    </source>
</evidence>
<dbReference type="SUPFAM" id="SSF56235">
    <property type="entry name" value="N-terminal nucleophile aminohydrolases (Ntn hydrolases)"/>
    <property type="match status" value="1"/>
</dbReference>
<evidence type="ECO:0000313" key="2">
    <source>
        <dbReference type="EMBL" id="MDR4328673.1"/>
    </source>
</evidence>
<proteinExistence type="predicted"/>
<dbReference type="Pfam" id="PF03417">
    <property type="entry name" value="AAT"/>
    <property type="match status" value="1"/>
</dbReference>
<organism evidence="2 3">
    <name type="scientific">Bacillus pseudomycoides</name>
    <dbReference type="NCBI Taxonomy" id="64104"/>
    <lineage>
        <taxon>Bacteria</taxon>
        <taxon>Bacillati</taxon>
        <taxon>Bacillota</taxon>
        <taxon>Bacilli</taxon>
        <taxon>Bacillales</taxon>
        <taxon>Bacillaceae</taxon>
        <taxon>Bacillus</taxon>
        <taxon>Bacillus cereus group</taxon>
    </lineage>
</organism>
<dbReference type="InterPro" id="IPR029055">
    <property type="entry name" value="Ntn_hydrolases_N"/>
</dbReference>
<protein>
    <submittedName>
        <fullName evidence="2">Choloylglycine hydrolase</fullName>
    </submittedName>
</protein>
<keyword evidence="2" id="KW-0378">Hydrolase</keyword>
<dbReference type="EMBL" id="VLYX01000037">
    <property type="protein sequence ID" value="MDR4328673.1"/>
    <property type="molecule type" value="Genomic_DNA"/>
</dbReference>
<accession>A0AAJ1Z272</accession>
<reference evidence="2" key="1">
    <citation type="submission" date="2019-07" db="EMBL/GenBank/DDBJ databases">
        <title>Phylogenomic Reclassification of ATCC Bacillus Strains and Various Taxa within the Genus Bacillus.</title>
        <authorList>
            <person name="Riojas M.A."/>
            <person name="Frank A.M."/>
            <person name="Fenn S.L."/>
            <person name="King S.P."/>
            <person name="Brower S.M."/>
            <person name="Hazbon M.H."/>
        </authorList>
    </citation>
    <scope>NUCLEOTIDE SEQUENCE</scope>
    <source>
        <strain evidence="2">NR-12239</strain>
    </source>
</reference>
<sequence>MRIGKQQALEYPENANVKGIFLREQSYSDKAYLEMRSQIEEYCPGLNEELEGFAEGFGYQPNQLKFYNDAWLIPGGCSLGAISPKKMSDGKTYVLRNYDLSPDISDMRLCKVDGRYTHTGFSVSTFGRSEGLNEKGLCVVFASCGMPIGKYPGMREPVVTGLQFMVVVRAILETCKNTEEAVYAVKNMPVGTNMNLLLADANGEAALVGTYDGVKYII</sequence>
<dbReference type="AlphaFoldDB" id="A0AAJ1Z272"/>
<comment type="caution">
    <text evidence="2">The sequence shown here is derived from an EMBL/GenBank/DDBJ whole genome shotgun (WGS) entry which is preliminary data.</text>
</comment>
<evidence type="ECO:0000259" key="1">
    <source>
        <dbReference type="Pfam" id="PF03417"/>
    </source>
</evidence>
<dbReference type="NCBIfam" id="NF040521">
    <property type="entry name" value="C45_proenzyme"/>
    <property type="match status" value="1"/>
</dbReference>
<dbReference type="InterPro" id="IPR047794">
    <property type="entry name" value="C45_proenzyme-like"/>
</dbReference>
<dbReference type="Proteomes" id="UP001248134">
    <property type="component" value="Unassembled WGS sequence"/>
</dbReference>
<dbReference type="GO" id="GO:0016787">
    <property type="term" value="F:hydrolase activity"/>
    <property type="evidence" value="ECO:0007669"/>
    <property type="project" value="UniProtKB-KW"/>
</dbReference>
<dbReference type="InterPro" id="IPR005079">
    <property type="entry name" value="Peptidase_C45_hydrolase"/>
</dbReference>
<name>A0AAJ1Z272_9BACI</name>
<feature type="domain" description="Peptidase C45 hydrolase" evidence="1">
    <location>
        <begin position="89"/>
        <end position="210"/>
    </location>
</feature>